<dbReference type="Gene3D" id="3.40.50.1240">
    <property type="entry name" value="Phosphoglycerate mutase-like"/>
    <property type="match status" value="1"/>
</dbReference>
<dbReference type="CDD" id="cd07067">
    <property type="entry name" value="HP_PGM_like"/>
    <property type="match status" value="1"/>
</dbReference>
<dbReference type="InterPro" id="IPR004449">
    <property type="entry name" value="SixA"/>
</dbReference>
<proteinExistence type="predicted"/>
<protein>
    <submittedName>
        <fullName evidence="1">Phosphohistidine phosphatase SixA</fullName>
    </submittedName>
</protein>
<name>A0A9X3CSD8_9VIBR</name>
<keyword evidence="2" id="KW-1185">Reference proteome</keyword>
<dbReference type="AlphaFoldDB" id="A0A9X3CSD8"/>
<dbReference type="GO" id="GO:0005737">
    <property type="term" value="C:cytoplasm"/>
    <property type="evidence" value="ECO:0007669"/>
    <property type="project" value="InterPro"/>
</dbReference>
<organism evidence="1 2">
    <name type="scientific">Vibrio qingdaonensis</name>
    <dbReference type="NCBI Taxonomy" id="2829491"/>
    <lineage>
        <taxon>Bacteria</taxon>
        <taxon>Pseudomonadati</taxon>
        <taxon>Pseudomonadota</taxon>
        <taxon>Gammaproteobacteria</taxon>
        <taxon>Vibrionales</taxon>
        <taxon>Vibrionaceae</taxon>
        <taxon>Vibrio</taxon>
    </lineage>
</organism>
<reference evidence="1" key="1">
    <citation type="submission" date="2022-02" db="EMBL/GenBank/DDBJ databases">
        <title>Vibrio sp. nov, a new bacterium isolated from seawater.</title>
        <authorList>
            <person name="Yuan Y."/>
        </authorList>
    </citation>
    <scope>NUCLEOTIDE SEQUENCE</scope>
    <source>
        <strain evidence="1">ZSDZ65</strain>
    </source>
</reference>
<dbReference type="SUPFAM" id="SSF53254">
    <property type="entry name" value="Phosphoglycerate mutase-like"/>
    <property type="match status" value="1"/>
</dbReference>
<sequence>MKVFIMRHGEAVHYAATDEERALTPHGELCSLSVARACKQQGFSSFDHVLVSPYLRAQQTWNRISEVFTAKKVTVCDDITPYGQAEDVAEYIGALSNVESLESILLVSHLPLVGYLTAELVGDMNAPMFPTSGLVCVEYDVERRQGELLWHLHP</sequence>
<comment type="caution">
    <text evidence="1">The sequence shown here is derived from an EMBL/GenBank/DDBJ whole genome shotgun (WGS) entry which is preliminary data.</text>
</comment>
<dbReference type="Proteomes" id="UP001155587">
    <property type="component" value="Unassembled WGS sequence"/>
</dbReference>
<dbReference type="InterPro" id="IPR029033">
    <property type="entry name" value="His_PPase_superfam"/>
</dbReference>
<evidence type="ECO:0000313" key="2">
    <source>
        <dbReference type="Proteomes" id="UP001155587"/>
    </source>
</evidence>
<gene>
    <name evidence="1" type="primary">sixA</name>
    <name evidence="1" type="ORF">MD535_16535</name>
</gene>
<accession>A0A9X3CSD8</accession>
<evidence type="ECO:0000313" key="1">
    <source>
        <dbReference type="EMBL" id="MCW8347610.1"/>
    </source>
</evidence>
<dbReference type="NCBIfam" id="TIGR00249">
    <property type="entry name" value="sixA"/>
    <property type="match status" value="1"/>
</dbReference>
<dbReference type="Pfam" id="PF00300">
    <property type="entry name" value="His_Phos_1"/>
    <property type="match status" value="1"/>
</dbReference>
<dbReference type="RefSeq" id="WP_265676139.1">
    <property type="nucleotide sequence ID" value="NZ_JAKRRY010000024.1"/>
</dbReference>
<dbReference type="EMBL" id="JAKRRY010000024">
    <property type="protein sequence ID" value="MCW8347610.1"/>
    <property type="molecule type" value="Genomic_DNA"/>
</dbReference>
<dbReference type="InterPro" id="IPR013078">
    <property type="entry name" value="His_Pase_superF_clade-1"/>
</dbReference>
<dbReference type="GO" id="GO:0101006">
    <property type="term" value="F:protein histidine phosphatase activity"/>
    <property type="evidence" value="ECO:0007669"/>
    <property type="project" value="InterPro"/>
</dbReference>